<dbReference type="InterPro" id="IPR009381">
    <property type="entry name" value="Trehalose_catabolism_ThuA_prok"/>
</dbReference>
<dbReference type="PIRSF" id="PIRSF030013">
    <property type="entry name" value="ThuA"/>
    <property type="match status" value="1"/>
</dbReference>
<proteinExistence type="predicted"/>
<dbReference type="RefSeq" id="WP_262684473.1">
    <property type="nucleotide sequence ID" value="NZ_JAOQIO010000038.1"/>
</dbReference>
<dbReference type="SUPFAM" id="SSF52317">
    <property type="entry name" value="Class I glutamine amidotransferase-like"/>
    <property type="match status" value="1"/>
</dbReference>
<dbReference type="InterPro" id="IPR029010">
    <property type="entry name" value="ThuA-like"/>
</dbReference>
<organism evidence="2 3">
    <name type="scientific">Paenibacillus baimaensis</name>
    <dbReference type="NCBI Taxonomy" id="2982185"/>
    <lineage>
        <taxon>Bacteria</taxon>
        <taxon>Bacillati</taxon>
        <taxon>Bacillota</taxon>
        <taxon>Bacilli</taxon>
        <taxon>Bacillales</taxon>
        <taxon>Paenibacillaceae</taxon>
        <taxon>Paenibacillus</taxon>
    </lineage>
</organism>
<keyword evidence="3" id="KW-1185">Reference proteome</keyword>
<reference evidence="2 3" key="1">
    <citation type="submission" date="2022-09" db="EMBL/GenBank/DDBJ databases">
        <authorList>
            <person name="Han X.L."/>
            <person name="Wang Q."/>
            <person name="Lu T."/>
        </authorList>
    </citation>
    <scope>NUCLEOTIDE SEQUENCE [LARGE SCALE GENOMIC DNA]</scope>
    <source>
        <strain evidence="2 3">WQ 127069</strain>
    </source>
</reference>
<evidence type="ECO:0000313" key="3">
    <source>
        <dbReference type="Proteomes" id="UP001652445"/>
    </source>
</evidence>
<evidence type="ECO:0000313" key="2">
    <source>
        <dbReference type="EMBL" id="MCU6793167.1"/>
    </source>
</evidence>
<evidence type="ECO:0000259" key="1">
    <source>
        <dbReference type="Pfam" id="PF06283"/>
    </source>
</evidence>
<name>A0ABT2UH00_9BACL</name>
<gene>
    <name evidence="2" type="ORF">OB236_13675</name>
</gene>
<dbReference type="InterPro" id="IPR029062">
    <property type="entry name" value="Class_I_gatase-like"/>
</dbReference>
<dbReference type="Proteomes" id="UP001652445">
    <property type="component" value="Unassembled WGS sequence"/>
</dbReference>
<dbReference type="Gene3D" id="3.40.50.880">
    <property type="match status" value="1"/>
</dbReference>
<sequence length="257" mass="29627">MPTKIRVTVWNEFYHEQHLDMVKEVYPEGIHRALANYLEKVEELEVSTATLYDPEHGLPDLVIEQTDVLIWWAHMKHEEVPDELTDKLYRRVIEGMGVIFLHSASGSKLFKRLMGTSGGGKWREAHERERLWVLKPGHPIVDGIGEYIELPNEEMYGDPSNIPEPDELIFMSWFEGGEVMRSGNVYTRGRGKIFYFRPGHEEYPTYYNKDVLKVIENAARWAAPSITPPTVTTGNVRSIEPIKGYIRDGMGNPIKQE</sequence>
<protein>
    <submittedName>
        <fullName evidence="2">ThuA domain-containing protein</fullName>
    </submittedName>
</protein>
<dbReference type="EMBL" id="JAOQIO010000038">
    <property type="protein sequence ID" value="MCU6793167.1"/>
    <property type="molecule type" value="Genomic_DNA"/>
</dbReference>
<feature type="domain" description="ThuA-like" evidence="1">
    <location>
        <begin position="6"/>
        <end position="222"/>
    </location>
</feature>
<accession>A0ABT2UH00</accession>
<dbReference type="Pfam" id="PF06283">
    <property type="entry name" value="ThuA"/>
    <property type="match status" value="1"/>
</dbReference>
<comment type="caution">
    <text evidence="2">The sequence shown here is derived from an EMBL/GenBank/DDBJ whole genome shotgun (WGS) entry which is preliminary data.</text>
</comment>